<dbReference type="EMBL" id="MF158037">
    <property type="protein sequence ID" value="ATE85616.1"/>
    <property type="molecule type" value="Genomic_DNA"/>
</dbReference>
<feature type="transmembrane region" description="Helical" evidence="1">
    <location>
        <begin position="7"/>
        <end position="24"/>
    </location>
</feature>
<protein>
    <submittedName>
        <fullName evidence="2">Uncharacterized protein</fullName>
    </submittedName>
</protein>
<reference evidence="2 3" key="1">
    <citation type="submission" date="2017-05" db="EMBL/GenBank/DDBJ databases">
        <title>The isolation and characterization of 16 novel Shigella-infecting phages from the environment.</title>
        <authorList>
            <person name="Doore S.M."/>
            <person name="Schrad J.R."/>
            <person name="Dover J.A."/>
            <person name="Parent K.N."/>
        </authorList>
    </citation>
    <scope>NUCLEOTIDE SEQUENCE [LARGE SCALE GENOMIC DNA]</scope>
</reference>
<evidence type="ECO:0000256" key="1">
    <source>
        <dbReference type="SAM" id="Phobius"/>
    </source>
</evidence>
<keyword evidence="1" id="KW-0812">Transmembrane</keyword>
<accession>A0A291AX67</accession>
<organism evidence="2 3">
    <name type="scientific">Salmonella phage St162</name>
    <dbReference type="NCBI Taxonomy" id="2024312"/>
    <lineage>
        <taxon>Viruses</taxon>
        <taxon>Duplodnaviria</taxon>
        <taxon>Heunggongvirae</taxon>
        <taxon>Uroviricota</taxon>
        <taxon>Caudoviricetes</taxon>
        <taxon>Sarkviridae</taxon>
        <taxon>Guernseyvirinae</taxon>
        <taxon>Cornellvirus</taxon>
        <taxon>Cornellvirus St162</taxon>
    </lineage>
</organism>
<keyword evidence="1" id="KW-0472">Membrane</keyword>
<feature type="transmembrane region" description="Helical" evidence="1">
    <location>
        <begin position="30"/>
        <end position="52"/>
    </location>
</feature>
<name>A0A291AX67_9CAUD</name>
<gene>
    <name evidence="2" type="ORF">St162_gp31</name>
</gene>
<sequence length="55" mass="6542">MMELLEALGNLVFWVFFVFAVWKYDVFDKLPYWLQIVIYGSLGVSGLSGLIYRWF</sequence>
<dbReference type="Proteomes" id="UP000221254">
    <property type="component" value="Segment"/>
</dbReference>
<proteinExistence type="predicted"/>
<keyword evidence="1" id="KW-1133">Transmembrane helix</keyword>
<evidence type="ECO:0000313" key="2">
    <source>
        <dbReference type="EMBL" id="ATE85616.1"/>
    </source>
</evidence>
<evidence type="ECO:0000313" key="3">
    <source>
        <dbReference type="Proteomes" id="UP000221254"/>
    </source>
</evidence>
<keyword evidence="3" id="KW-1185">Reference proteome</keyword>